<evidence type="ECO:0000313" key="2">
    <source>
        <dbReference type="Proteomes" id="UP000499080"/>
    </source>
</evidence>
<feature type="non-terminal residue" evidence="1">
    <location>
        <position position="32"/>
    </location>
</feature>
<protein>
    <submittedName>
        <fullName evidence="1">Uncharacterized protein</fullName>
    </submittedName>
</protein>
<dbReference type="EMBL" id="BGPR01000205">
    <property type="protein sequence ID" value="GBM04666.1"/>
    <property type="molecule type" value="Genomic_DNA"/>
</dbReference>
<accession>A0A4Y2CL65</accession>
<proteinExistence type="predicted"/>
<reference evidence="1 2" key="1">
    <citation type="journal article" date="2019" name="Sci. Rep.">
        <title>Orb-weaving spider Araneus ventricosus genome elucidates the spidroin gene catalogue.</title>
        <authorList>
            <person name="Kono N."/>
            <person name="Nakamura H."/>
            <person name="Ohtoshi R."/>
            <person name="Moran D.A.P."/>
            <person name="Shinohara A."/>
            <person name="Yoshida Y."/>
            <person name="Fujiwara M."/>
            <person name="Mori M."/>
            <person name="Tomita M."/>
            <person name="Arakawa K."/>
        </authorList>
    </citation>
    <scope>NUCLEOTIDE SEQUENCE [LARGE SCALE GENOMIC DNA]</scope>
</reference>
<gene>
    <name evidence="1" type="ORF">AVEN_75615_1</name>
</gene>
<keyword evidence="2" id="KW-1185">Reference proteome</keyword>
<sequence length="32" mass="3562">MLELNLEEHLYVPKTRDRSLAPPFGGVVVPSP</sequence>
<comment type="caution">
    <text evidence="1">The sequence shown here is derived from an EMBL/GenBank/DDBJ whole genome shotgun (WGS) entry which is preliminary data.</text>
</comment>
<name>A0A4Y2CL65_ARAVE</name>
<dbReference type="AlphaFoldDB" id="A0A4Y2CL65"/>
<dbReference type="Proteomes" id="UP000499080">
    <property type="component" value="Unassembled WGS sequence"/>
</dbReference>
<evidence type="ECO:0000313" key="1">
    <source>
        <dbReference type="EMBL" id="GBM04666.1"/>
    </source>
</evidence>
<organism evidence="1 2">
    <name type="scientific">Araneus ventricosus</name>
    <name type="common">Orbweaver spider</name>
    <name type="synonym">Epeira ventricosa</name>
    <dbReference type="NCBI Taxonomy" id="182803"/>
    <lineage>
        <taxon>Eukaryota</taxon>
        <taxon>Metazoa</taxon>
        <taxon>Ecdysozoa</taxon>
        <taxon>Arthropoda</taxon>
        <taxon>Chelicerata</taxon>
        <taxon>Arachnida</taxon>
        <taxon>Araneae</taxon>
        <taxon>Araneomorphae</taxon>
        <taxon>Entelegynae</taxon>
        <taxon>Araneoidea</taxon>
        <taxon>Araneidae</taxon>
        <taxon>Araneus</taxon>
    </lineage>
</organism>